<gene>
    <name evidence="5" type="ORF">C7460_12754</name>
</gene>
<dbReference type="Proteomes" id="UP000256779">
    <property type="component" value="Unassembled WGS sequence"/>
</dbReference>
<dbReference type="SMART" id="SM00563">
    <property type="entry name" value="PlsC"/>
    <property type="match status" value="1"/>
</dbReference>
<protein>
    <submittedName>
        <fullName evidence="5">1-acyl-sn-glycerol-3-phosphate acyltransferase</fullName>
    </submittedName>
</protein>
<comment type="caution">
    <text evidence="5">The sequence shown here is derived from an EMBL/GenBank/DDBJ whole genome shotgun (WGS) entry which is preliminary data.</text>
</comment>
<keyword evidence="2 5" id="KW-0808">Transferase</keyword>
<accession>A0A3D9KY42</accession>
<dbReference type="PANTHER" id="PTHR10434">
    <property type="entry name" value="1-ACYL-SN-GLYCEROL-3-PHOSPHATE ACYLTRANSFERASE"/>
    <property type="match status" value="1"/>
</dbReference>
<dbReference type="GO" id="GO:0003841">
    <property type="term" value="F:1-acylglycerol-3-phosphate O-acyltransferase activity"/>
    <property type="evidence" value="ECO:0007669"/>
    <property type="project" value="TreeGrafter"/>
</dbReference>
<dbReference type="Pfam" id="PF01553">
    <property type="entry name" value="Acyltransferase"/>
    <property type="match status" value="1"/>
</dbReference>
<keyword evidence="6" id="KW-1185">Reference proteome</keyword>
<dbReference type="SUPFAM" id="SSF69593">
    <property type="entry name" value="Glycerol-3-phosphate (1)-acyltransferase"/>
    <property type="match status" value="1"/>
</dbReference>
<dbReference type="RefSeq" id="WP_115870067.1">
    <property type="nucleotide sequence ID" value="NZ_QREG01000027.1"/>
</dbReference>
<dbReference type="InterPro" id="IPR002123">
    <property type="entry name" value="Plipid/glycerol_acylTrfase"/>
</dbReference>
<evidence type="ECO:0000256" key="3">
    <source>
        <dbReference type="ARBA" id="ARBA00023315"/>
    </source>
</evidence>
<dbReference type="SUPFAM" id="SSF48452">
    <property type="entry name" value="TPR-like"/>
    <property type="match status" value="1"/>
</dbReference>
<evidence type="ECO:0000259" key="4">
    <source>
        <dbReference type="SMART" id="SM00563"/>
    </source>
</evidence>
<name>A0A3D9KY42_MARFU</name>
<proteinExistence type="predicted"/>
<dbReference type="EMBL" id="QREG01000027">
    <property type="protein sequence ID" value="RED93030.1"/>
    <property type="molecule type" value="Genomic_DNA"/>
</dbReference>
<evidence type="ECO:0000256" key="1">
    <source>
        <dbReference type="ARBA" id="ARBA00005189"/>
    </source>
</evidence>
<evidence type="ECO:0000256" key="2">
    <source>
        <dbReference type="ARBA" id="ARBA00022679"/>
    </source>
</evidence>
<dbReference type="InterPro" id="IPR011990">
    <property type="entry name" value="TPR-like_helical_dom_sf"/>
</dbReference>
<dbReference type="GO" id="GO:0006654">
    <property type="term" value="P:phosphatidic acid biosynthetic process"/>
    <property type="evidence" value="ECO:0007669"/>
    <property type="project" value="TreeGrafter"/>
</dbReference>
<evidence type="ECO:0000313" key="6">
    <source>
        <dbReference type="Proteomes" id="UP000256779"/>
    </source>
</evidence>
<feature type="domain" description="Phospholipid/glycerol acyltransferase" evidence="4">
    <location>
        <begin position="40"/>
        <end position="156"/>
    </location>
</feature>
<dbReference type="AlphaFoldDB" id="A0A3D9KY42"/>
<comment type="pathway">
    <text evidence="1">Lipid metabolism.</text>
</comment>
<dbReference type="Gene3D" id="1.25.40.10">
    <property type="entry name" value="Tetratricopeptide repeat domain"/>
    <property type="match status" value="1"/>
</dbReference>
<evidence type="ECO:0000313" key="5">
    <source>
        <dbReference type="EMBL" id="RED93030.1"/>
    </source>
</evidence>
<dbReference type="PANTHER" id="PTHR10434:SF40">
    <property type="entry name" value="1-ACYL-SN-GLYCEROL-3-PHOSPHATE ACYLTRANSFERASE"/>
    <property type="match status" value="1"/>
</dbReference>
<sequence>MKFITELVYWFKVVRYYHKVKKNHLESVTGIENLPDEGPFIVVANHSSFVDHYLVGALFKHLYNNPIYFLTKKESFENWWSRFWHRASNCIPVDREKPDIAAFKSMMAVLKDKKILVIYPEGTRGPGDQLLPFKTGAFKIAARMKVPIIPIGLVGVHKVMPRDQAHFSPVRASVNIGKPIAVDFIKQHSLEALTAYTKDRIHELCLAHDLPHMHMSNRAASSEALARRVESRIEAVLEAGDYQAIKEDFGLYEHAIDYSFLNTPRHIPTMVQQARLMGIRALTSPVAFFRYIPKVKRLAEAVIALDAEHAFAHYILGQYYLKMPRLLGGSPQRALEALSVAFQNAPVYGIEQNKFTLTLAEAYEKTGNKPGALQLLQTARDAQGEGVRFEKRKQRILHKIEQLTAQHQASVDKAAASAA</sequence>
<keyword evidence="3 5" id="KW-0012">Acyltransferase</keyword>
<dbReference type="CDD" id="cd07989">
    <property type="entry name" value="LPLAT_AGPAT-like"/>
    <property type="match status" value="1"/>
</dbReference>
<organism evidence="5 6">
    <name type="scientific">Marinoscillum furvescens DSM 4134</name>
    <dbReference type="NCBI Taxonomy" id="1122208"/>
    <lineage>
        <taxon>Bacteria</taxon>
        <taxon>Pseudomonadati</taxon>
        <taxon>Bacteroidota</taxon>
        <taxon>Cytophagia</taxon>
        <taxon>Cytophagales</taxon>
        <taxon>Reichenbachiellaceae</taxon>
        <taxon>Marinoscillum</taxon>
    </lineage>
</organism>
<reference evidence="5 6" key="1">
    <citation type="submission" date="2018-07" db="EMBL/GenBank/DDBJ databases">
        <title>Genomic Encyclopedia of Type Strains, Phase IV (KMG-IV): sequencing the most valuable type-strain genomes for metagenomic binning, comparative biology and taxonomic classification.</title>
        <authorList>
            <person name="Goeker M."/>
        </authorList>
    </citation>
    <scope>NUCLEOTIDE SEQUENCE [LARGE SCALE GENOMIC DNA]</scope>
    <source>
        <strain evidence="5 6">DSM 4134</strain>
    </source>
</reference>
<dbReference type="OrthoDB" id="9806008at2"/>